<dbReference type="AlphaFoldDB" id="A0A9W9R997"/>
<dbReference type="RefSeq" id="XP_056574068.1">
    <property type="nucleotide sequence ID" value="XM_056728253.1"/>
</dbReference>
<dbReference type="OrthoDB" id="1689029at2759"/>
<keyword evidence="8" id="KW-1185">Reference proteome</keyword>
<organism evidence="7 8">
    <name type="scientific">Penicillium concentricum</name>
    <dbReference type="NCBI Taxonomy" id="293559"/>
    <lineage>
        <taxon>Eukaryota</taxon>
        <taxon>Fungi</taxon>
        <taxon>Dikarya</taxon>
        <taxon>Ascomycota</taxon>
        <taxon>Pezizomycotina</taxon>
        <taxon>Eurotiomycetes</taxon>
        <taxon>Eurotiomycetidae</taxon>
        <taxon>Eurotiales</taxon>
        <taxon>Aspergillaceae</taxon>
        <taxon>Penicillium</taxon>
    </lineage>
</organism>
<evidence type="ECO:0000256" key="1">
    <source>
        <dbReference type="ARBA" id="ARBA00001962"/>
    </source>
</evidence>
<feature type="domain" description="Homogentisate 1,2-dioxygenase C-terminal" evidence="6">
    <location>
        <begin position="15"/>
        <end position="81"/>
    </location>
</feature>
<name>A0A9W9R997_9EURO</name>
<dbReference type="Gene3D" id="2.60.120.10">
    <property type="entry name" value="Jelly Rolls"/>
    <property type="match status" value="1"/>
</dbReference>
<dbReference type="InterPro" id="IPR046451">
    <property type="entry name" value="HgmA_C"/>
</dbReference>
<evidence type="ECO:0000313" key="8">
    <source>
        <dbReference type="Proteomes" id="UP001147752"/>
    </source>
</evidence>
<dbReference type="EMBL" id="JAPZBT010000006">
    <property type="protein sequence ID" value="KAJ5355921.1"/>
    <property type="molecule type" value="Genomic_DNA"/>
</dbReference>
<evidence type="ECO:0000259" key="6">
    <source>
        <dbReference type="Pfam" id="PF04209"/>
    </source>
</evidence>
<keyword evidence="5" id="KW-0479">Metal-binding</keyword>
<proteinExistence type="inferred from homology"/>
<dbReference type="GeneID" id="81467436"/>
<evidence type="ECO:0000256" key="5">
    <source>
        <dbReference type="PIRSR" id="PIRSR605708-2"/>
    </source>
</evidence>
<dbReference type="PANTHER" id="PTHR11056:SF5">
    <property type="entry name" value="HOMOGENTISATE 1,2-DIOXYGENASE"/>
    <property type="match status" value="1"/>
</dbReference>
<dbReference type="GO" id="GO:0004411">
    <property type="term" value="F:homogentisate 1,2-dioxygenase activity"/>
    <property type="evidence" value="ECO:0007669"/>
    <property type="project" value="UniProtKB-EC"/>
</dbReference>
<evidence type="ECO:0000256" key="2">
    <source>
        <dbReference type="ARBA" id="ARBA00004704"/>
    </source>
</evidence>
<dbReference type="GO" id="GO:0006570">
    <property type="term" value="P:tyrosine metabolic process"/>
    <property type="evidence" value="ECO:0007669"/>
    <property type="project" value="InterPro"/>
</dbReference>
<dbReference type="Proteomes" id="UP001147752">
    <property type="component" value="Unassembled WGS sequence"/>
</dbReference>
<evidence type="ECO:0000313" key="7">
    <source>
        <dbReference type="EMBL" id="KAJ5355921.1"/>
    </source>
</evidence>
<dbReference type="GO" id="GO:0005737">
    <property type="term" value="C:cytoplasm"/>
    <property type="evidence" value="ECO:0007669"/>
    <property type="project" value="TreeGrafter"/>
</dbReference>
<keyword evidence="5" id="KW-0408">Iron</keyword>
<reference evidence="7" key="2">
    <citation type="journal article" date="2023" name="IMA Fungus">
        <title>Comparative genomic study of the Penicillium genus elucidates a diverse pangenome and 15 lateral gene transfer events.</title>
        <authorList>
            <person name="Petersen C."/>
            <person name="Sorensen T."/>
            <person name="Nielsen M.R."/>
            <person name="Sondergaard T.E."/>
            <person name="Sorensen J.L."/>
            <person name="Fitzpatrick D.A."/>
            <person name="Frisvad J.C."/>
            <person name="Nielsen K.L."/>
        </authorList>
    </citation>
    <scope>NUCLEOTIDE SEQUENCE</scope>
    <source>
        <strain evidence="7">IBT 3081</strain>
    </source>
</reference>
<evidence type="ECO:0000256" key="4">
    <source>
        <dbReference type="ARBA" id="ARBA00013127"/>
    </source>
</evidence>
<dbReference type="InterPro" id="IPR014710">
    <property type="entry name" value="RmlC-like_jellyroll"/>
</dbReference>
<dbReference type="InterPro" id="IPR005708">
    <property type="entry name" value="Homogentis_dOase"/>
</dbReference>
<dbReference type="PANTHER" id="PTHR11056">
    <property type="entry name" value="HOMOGENTISATE 1,2-DIOXYGENASE"/>
    <property type="match status" value="1"/>
</dbReference>
<accession>A0A9W9R997</accession>
<comment type="caution">
    <text evidence="7">The sequence shown here is derived from an EMBL/GenBank/DDBJ whole genome shotgun (WGS) entry which is preliminary data.</text>
</comment>
<comment type="cofactor">
    <cofactor evidence="1 5">
        <name>Fe cation</name>
        <dbReference type="ChEBI" id="CHEBI:24875"/>
    </cofactor>
</comment>
<dbReference type="InterPro" id="IPR011051">
    <property type="entry name" value="RmlC_Cupin_sf"/>
</dbReference>
<feature type="binding site" evidence="5">
    <location>
        <position position="70"/>
    </location>
    <ligand>
        <name>Fe cation</name>
        <dbReference type="ChEBI" id="CHEBI:24875"/>
    </ligand>
</feature>
<evidence type="ECO:0000256" key="3">
    <source>
        <dbReference type="ARBA" id="ARBA00007757"/>
    </source>
</evidence>
<reference evidence="7" key="1">
    <citation type="submission" date="2022-12" db="EMBL/GenBank/DDBJ databases">
        <authorList>
            <person name="Petersen C."/>
        </authorList>
    </citation>
    <scope>NUCLEOTIDE SEQUENCE</scope>
    <source>
        <strain evidence="7">IBT 3081</strain>
    </source>
</reference>
<dbReference type="SUPFAM" id="SSF51182">
    <property type="entry name" value="RmlC-like cupins"/>
    <property type="match status" value="1"/>
</dbReference>
<sequence>MWPIGTETVYLTSTSKFVSVSSVSVGYTDPSVYTVFTTKSRDSYALLVYFLWFRPHWDVAINTFRPVYFHRNAASEFLAIVCLGRPWRPIKRIQAQRWQLCGWSHRPRGLLGIDKAIAVYY</sequence>
<dbReference type="EC" id="1.13.11.5" evidence="4"/>
<comment type="pathway">
    <text evidence="2">Amino-acid degradation; L-phenylalanine degradation; acetoacetate and fumarate from L-phenylalanine: step 4/6.</text>
</comment>
<feature type="binding site" evidence="5">
    <location>
        <position position="76"/>
    </location>
    <ligand>
        <name>Fe cation</name>
        <dbReference type="ChEBI" id="CHEBI:24875"/>
    </ligand>
</feature>
<protein>
    <recommendedName>
        <fullName evidence="4">homogentisate 1,2-dioxygenase</fullName>
        <ecNumber evidence="4">1.13.11.5</ecNumber>
    </recommendedName>
</protein>
<dbReference type="GO" id="GO:0006559">
    <property type="term" value="P:L-phenylalanine catabolic process"/>
    <property type="evidence" value="ECO:0007669"/>
    <property type="project" value="InterPro"/>
</dbReference>
<comment type="similarity">
    <text evidence="3">Belongs to the homogentisate dioxygenase family.</text>
</comment>
<dbReference type="Pfam" id="PF04209">
    <property type="entry name" value="HgmA_C"/>
    <property type="match status" value="1"/>
</dbReference>
<dbReference type="GO" id="GO:0046872">
    <property type="term" value="F:metal ion binding"/>
    <property type="evidence" value="ECO:0007669"/>
    <property type="project" value="UniProtKB-KW"/>
</dbReference>
<gene>
    <name evidence="7" type="ORF">N7517_010530</name>
</gene>